<dbReference type="RefSeq" id="WP_126641791.1">
    <property type="nucleotide sequence ID" value="NZ_BIFH01000036.1"/>
</dbReference>
<name>A0A401YZI4_9ACTN</name>
<evidence type="ECO:0000313" key="2">
    <source>
        <dbReference type="EMBL" id="GCE00050.1"/>
    </source>
</evidence>
<protein>
    <submittedName>
        <fullName evidence="2">Uncharacterized protein</fullName>
    </submittedName>
</protein>
<evidence type="ECO:0000313" key="3">
    <source>
        <dbReference type="Proteomes" id="UP000286931"/>
    </source>
</evidence>
<gene>
    <name evidence="2" type="ORF">EHYA_07774</name>
</gene>
<keyword evidence="3" id="KW-1185">Reference proteome</keyword>
<dbReference type="OrthoDB" id="289700at2"/>
<comment type="caution">
    <text evidence="2">The sequence shown here is derived from an EMBL/GenBank/DDBJ whole genome shotgun (WGS) entry which is preliminary data.</text>
</comment>
<organism evidence="2 3">
    <name type="scientific">Embleya hyalina</name>
    <dbReference type="NCBI Taxonomy" id="516124"/>
    <lineage>
        <taxon>Bacteria</taxon>
        <taxon>Bacillati</taxon>
        <taxon>Actinomycetota</taxon>
        <taxon>Actinomycetes</taxon>
        <taxon>Kitasatosporales</taxon>
        <taxon>Streptomycetaceae</taxon>
        <taxon>Embleya</taxon>
    </lineage>
</organism>
<feature type="region of interest" description="Disordered" evidence="1">
    <location>
        <begin position="112"/>
        <end position="140"/>
    </location>
</feature>
<proteinExistence type="predicted"/>
<sequence>MNEWEPWRQDDNGARFRIRGYADRVGAIAGRLVIESGLPHKQMYWVAGPPVPTCPTPADAADLIEALSADPEPSAAAFLAAFQRVGESSRDDSWLEPDTIATVFRAAWDTAEPAAGERESGADAGSGHADHPVSAPGRARDHLTRAAVTLRIRDPRAVMRRQDLLDLVTHAPR</sequence>
<dbReference type="Proteomes" id="UP000286931">
    <property type="component" value="Unassembled WGS sequence"/>
</dbReference>
<dbReference type="AlphaFoldDB" id="A0A401YZI4"/>
<dbReference type="EMBL" id="BIFH01000036">
    <property type="protein sequence ID" value="GCE00050.1"/>
    <property type="molecule type" value="Genomic_DNA"/>
</dbReference>
<accession>A0A401YZI4</accession>
<reference evidence="2 3" key="1">
    <citation type="submission" date="2018-12" db="EMBL/GenBank/DDBJ databases">
        <title>Draft genome sequence of Embleya hyalina NBRC 13850T.</title>
        <authorList>
            <person name="Komaki H."/>
            <person name="Hosoyama A."/>
            <person name="Kimura A."/>
            <person name="Ichikawa N."/>
            <person name="Tamura T."/>
        </authorList>
    </citation>
    <scope>NUCLEOTIDE SEQUENCE [LARGE SCALE GENOMIC DNA]</scope>
    <source>
        <strain evidence="2 3">NBRC 13850</strain>
    </source>
</reference>
<evidence type="ECO:0000256" key="1">
    <source>
        <dbReference type="SAM" id="MobiDB-lite"/>
    </source>
</evidence>